<dbReference type="Pfam" id="PF00015">
    <property type="entry name" value="MCPsignal"/>
    <property type="match status" value="1"/>
</dbReference>
<evidence type="ECO:0000256" key="1">
    <source>
        <dbReference type="ARBA" id="ARBA00004651"/>
    </source>
</evidence>
<evidence type="ECO:0000259" key="15">
    <source>
        <dbReference type="PROSITE" id="PS51753"/>
    </source>
</evidence>
<dbReference type="PROSITE" id="PS51753">
    <property type="entry name" value="HBM"/>
    <property type="match status" value="1"/>
</dbReference>
<dbReference type="Pfam" id="PF00672">
    <property type="entry name" value="HAMP"/>
    <property type="match status" value="1"/>
</dbReference>
<dbReference type="PANTHER" id="PTHR32089">
    <property type="entry name" value="METHYL-ACCEPTING CHEMOTAXIS PROTEIN MCPB"/>
    <property type="match status" value="1"/>
</dbReference>
<dbReference type="PANTHER" id="PTHR32089:SF120">
    <property type="entry name" value="METHYL-ACCEPTING CHEMOTAXIS PROTEIN TLPQ"/>
    <property type="match status" value="1"/>
</dbReference>
<evidence type="ECO:0000256" key="5">
    <source>
        <dbReference type="ARBA" id="ARBA00022692"/>
    </source>
</evidence>
<name>A0AB39HZ88_9PSED</name>
<dbReference type="FunFam" id="1.10.287.950:FF:000001">
    <property type="entry name" value="Methyl-accepting chemotaxis sensory transducer"/>
    <property type="match status" value="1"/>
</dbReference>
<dbReference type="Gene3D" id="1.10.287.950">
    <property type="entry name" value="Methyl-accepting chemotaxis protein"/>
    <property type="match status" value="1"/>
</dbReference>
<dbReference type="RefSeq" id="WP_045187886.1">
    <property type="nucleotide sequence ID" value="NZ_CP162607.1"/>
</dbReference>
<feature type="domain" description="Methyl-accepting transducer" evidence="13">
    <location>
        <begin position="367"/>
        <end position="603"/>
    </location>
</feature>
<dbReference type="SMART" id="SM00283">
    <property type="entry name" value="MA"/>
    <property type="match status" value="1"/>
</dbReference>
<evidence type="ECO:0000256" key="12">
    <source>
        <dbReference type="SAM" id="Phobius"/>
    </source>
</evidence>
<keyword evidence="2" id="KW-1003">Cell membrane</keyword>
<dbReference type="PROSITE" id="PS50885">
    <property type="entry name" value="HAMP"/>
    <property type="match status" value="1"/>
</dbReference>
<dbReference type="Pfam" id="PF16591">
    <property type="entry name" value="HBM"/>
    <property type="match status" value="1"/>
</dbReference>
<keyword evidence="8 10" id="KW-0807">Transducer</keyword>
<evidence type="ECO:0000313" key="16">
    <source>
        <dbReference type="EMBL" id="XDK35735.1"/>
    </source>
</evidence>
<comment type="similarity">
    <text evidence="9">Belongs to the methyl-accepting chemotaxis (MCP) protein family.</text>
</comment>
<dbReference type="SMART" id="SM00304">
    <property type="entry name" value="HAMP"/>
    <property type="match status" value="2"/>
</dbReference>
<feature type="domain" description="HAMP" evidence="14">
    <location>
        <begin position="310"/>
        <end position="362"/>
    </location>
</feature>
<dbReference type="EMBL" id="CP162607">
    <property type="protein sequence ID" value="XDK35735.1"/>
    <property type="molecule type" value="Genomic_DNA"/>
</dbReference>
<keyword evidence="4" id="KW-0145">Chemotaxis</keyword>
<keyword evidence="3" id="KW-0488">Methylation</keyword>
<evidence type="ECO:0000256" key="2">
    <source>
        <dbReference type="ARBA" id="ARBA00022475"/>
    </source>
</evidence>
<dbReference type="InterPro" id="IPR032255">
    <property type="entry name" value="HBM"/>
</dbReference>
<dbReference type="Gene3D" id="1.20.1440.210">
    <property type="match status" value="2"/>
</dbReference>
<evidence type="ECO:0000256" key="3">
    <source>
        <dbReference type="ARBA" id="ARBA00022481"/>
    </source>
</evidence>
<feature type="domain" description="HBM" evidence="15">
    <location>
        <begin position="41"/>
        <end position="283"/>
    </location>
</feature>
<proteinExistence type="inferred from homology"/>
<keyword evidence="11" id="KW-0175">Coiled coil</keyword>
<dbReference type="CDD" id="cd11386">
    <property type="entry name" value="MCP_signal"/>
    <property type="match status" value="1"/>
</dbReference>
<dbReference type="InterPro" id="IPR003660">
    <property type="entry name" value="HAMP_dom"/>
</dbReference>
<feature type="transmembrane region" description="Helical" evidence="12">
    <location>
        <begin position="289"/>
        <end position="308"/>
    </location>
</feature>
<comment type="subcellular location">
    <subcellularLocation>
        <location evidence="1">Cell membrane</location>
        <topology evidence="1">Multi-pass membrane protein</topology>
    </subcellularLocation>
</comment>
<sequence>MNSWFANISINLKLGLGFGLVLLLTSLLALTGWNSMGGLINRSNWMSDITQLNSDLTNLRITRLQYMLTGGDDAAAGNVQVKLNAFSEQQQKLLKSFKSPENVKLLQDLGQTISEYQVSINKMRAGYKTSLAARDSMNLAASRAIELIDAINADILALPEGDASRLEQFRTVTQAKEQLFQVRLAVRSYIADISSETEQLALRQLDGALAEIASLNRQMPSEATRIKQFESAVLAYRDAVRQFRDATAAIAVAREEMTVQGATIVKTSDALYTIQLERRDSESAQARTLQLTATLLALLVGVLAAVIITRQITRPLRETLSVVEKIAAGDLTHNLRVTRRDELGVLQLGIQRMGSTLRELISGIRDGVTQIASAAEELSAVTEETSAGVNSQKVETDQVATAMHEMAATVQEVARNAEHASSAATDADSQARAGDQVVAEAISQIERLAEEVHRSTEAMGLLQQESQKIGSVMDVIKSVAEQTNLLALNAAIEAARAGEAGRGFAVVADEVRGLAQRTQKSTEEIEELVAGLQSGTQQVANVMLGSRNLTDSSVELTRKAGASLESITRTVSNIQSMNQQIAAAAEQQSAVAEQISRSIINVRDVSEQTAAASDETAASSVELARLGNQLQTMVSHFRV</sequence>
<keyword evidence="7 12" id="KW-0472">Membrane</keyword>
<evidence type="ECO:0000256" key="6">
    <source>
        <dbReference type="ARBA" id="ARBA00022989"/>
    </source>
</evidence>
<feature type="coiled-coil region" evidence="11">
    <location>
        <begin position="438"/>
        <end position="465"/>
    </location>
</feature>
<dbReference type="PROSITE" id="PS50111">
    <property type="entry name" value="CHEMOTAXIS_TRANSDUC_2"/>
    <property type="match status" value="1"/>
</dbReference>
<keyword evidence="5 12" id="KW-0812">Transmembrane</keyword>
<evidence type="ECO:0000256" key="8">
    <source>
        <dbReference type="ARBA" id="ARBA00023224"/>
    </source>
</evidence>
<evidence type="ECO:0000256" key="4">
    <source>
        <dbReference type="ARBA" id="ARBA00022500"/>
    </source>
</evidence>
<evidence type="ECO:0000256" key="11">
    <source>
        <dbReference type="SAM" id="Coils"/>
    </source>
</evidence>
<evidence type="ECO:0000259" key="14">
    <source>
        <dbReference type="PROSITE" id="PS50885"/>
    </source>
</evidence>
<evidence type="ECO:0000259" key="13">
    <source>
        <dbReference type="PROSITE" id="PS50111"/>
    </source>
</evidence>
<gene>
    <name evidence="16" type="ORF">AB4Y39_18770</name>
</gene>
<dbReference type="GO" id="GO:0007165">
    <property type="term" value="P:signal transduction"/>
    <property type="evidence" value="ECO:0007669"/>
    <property type="project" value="UniProtKB-KW"/>
</dbReference>
<organism evidence="16">
    <name type="scientific">Pseudomonas sp. Hg7Tf</name>
    <dbReference type="NCBI Taxonomy" id="3236988"/>
    <lineage>
        <taxon>Bacteria</taxon>
        <taxon>Pseudomonadati</taxon>
        <taxon>Pseudomonadota</taxon>
        <taxon>Gammaproteobacteria</taxon>
        <taxon>Pseudomonadales</taxon>
        <taxon>Pseudomonadaceae</taxon>
        <taxon>Pseudomonas</taxon>
    </lineage>
</organism>
<accession>A0AB39HZ88</accession>
<reference evidence="16" key="1">
    <citation type="submission" date="2024-07" db="EMBL/GenBank/DDBJ databases">
        <title>Identification and characteristics of a novel species of coltsfoot's symbiotic bacteria.</title>
        <authorList>
            <person name="Juszczyk A."/>
            <person name="Jasielczuk I."/>
            <person name="Gurgul A."/>
            <person name="Rogala M."/>
            <person name="Kowalczyk A."/>
            <person name="Szmatola T."/>
            <person name="Kosecka-Strojek M."/>
            <person name="Arent Z."/>
            <person name="Latowski D."/>
        </authorList>
    </citation>
    <scope>NUCLEOTIDE SEQUENCE</scope>
    <source>
        <strain evidence="16">Hg7Tf</strain>
    </source>
</reference>
<dbReference type="SMART" id="SM01358">
    <property type="entry name" value="HBM"/>
    <property type="match status" value="1"/>
</dbReference>
<dbReference type="GO" id="GO:0005886">
    <property type="term" value="C:plasma membrane"/>
    <property type="evidence" value="ECO:0007669"/>
    <property type="project" value="UniProtKB-SubCell"/>
</dbReference>
<evidence type="ECO:0000256" key="9">
    <source>
        <dbReference type="ARBA" id="ARBA00029447"/>
    </source>
</evidence>
<dbReference type="AlphaFoldDB" id="A0AB39HZ88"/>
<dbReference type="GO" id="GO:0006935">
    <property type="term" value="P:chemotaxis"/>
    <property type="evidence" value="ECO:0007669"/>
    <property type="project" value="UniProtKB-KW"/>
</dbReference>
<protein>
    <submittedName>
        <fullName evidence="16">Methyl-accepting chemotaxis protein</fullName>
    </submittedName>
</protein>
<evidence type="ECO:0000256" key="10">
    <source>
        <dbReference type="PROSITE-ProRule" id="PRU00284"/>
    </source>
</evidence>
<keyword evidence="6 12" id="KW-1133">Transmembrane helix</keyword>
<evidence type="ECO:0000256" key="7">
    <source>
        <dbReference type="ARBA" id="ARBA00023136"/>
    </source>
</evidence>
<dbReference type="CDD" id="cd06225">
    <property type="entry name" value="HAMP"/>
    <property type="match status" value="1"/>
</dbReference>
<dbReference type="SUPFAM" id="SSF58104">
    <property type="entry name" value="Methyl-accepting chemotaxis protein (MCP) signaling domain"/>
    <property type="match status" value="1"/>
</dbReference>
<dbReference type="InterPro" id="IPR004089">
    <property type="entry name" value="MCPsignal_dom"/>
</dbReference>